<proteinExistence type="predicted"/>
<reference evidence="1" key="1">
    <citation type="submission" date="2018-05" db="EMBL/GenBank/DDBJ databases">
        <authorList>
            <person name="Lanie J.A."/>
            <person name="Ng W.-L."/>
            <person name="Kazmierczak K.M."/>
            <person name="Andrzejewski T.M."/>
            <person name="Davidsen T.M."/>
            <person name="Wayne K.J."/>
            <person name="Tettelin H."/>
            <person name="Glass J.I."/>
            <person name="Rusch D."/>
            <person name="Podicherti R."/>
            <person name="Tsui H.-C.T."/>
            <person name="Winkler M.E."/>
        </authorList>
    </citation>
    <scope>NUCLEOTIDE SEQUENCE</scope>
</reference>
<organism evidence="1">
    <name type="scientific">marine metagenome</name>
    <dbReference type="NCBI Taxonomy" id="408172"/>
    <lineage>
        <taxon>unclassified sequences</taxon>
        <taxon>metagenomes</taxon>
        <taxon>ecological metagenomes</taxon>
    </lineage>
</organism>
<gene>
    <name evidence="1" type="ORF">METZ01_LOCUS194765</name>
</gene>
<protein>
    <submittedName>
        <fullName evidence="1">Uncharacterized protein</fullName>
    </submittedName>
</protein>
<accession>A0A382DVY4</accession>
<name>A0A382DVY4_9ZZZZ</name>
<feature type="non-terminal residue" evidence="1">
    <location>
        <position position="1"/>
    </location>
</feature>
<dbReference type="AlphaFoldDB" id="A0A382DVY4"/>
<sequence length="196" mass="22189">PSAAKKIRSRTTLPVMAVNRYLSQLANDSKPTSVSQFFLKIESALHITNSNYKSIRRLVTNLKDVTNIERERFATKLVFAVRAKLRSSDIIEKFEKFIADKNLELDKAVDNEPTISVPDVGSTPRDIQFYRYLVGQNNLMMAKKFLDVAKTGAAVPSQFVKGYFPVVKMVDDIVKAGPSYVMNLRALHQRAQKHLK</sequence>
<evidence type="ECO:0000313" key="1">
    <source>
        <dbReference type="EMBL" id="SVB41911.1"/>
    </source>
</evidence>
<dbReference type="EMBL" id="UINC01041101">
    <property type="protein sequence ID" value="SVB41911.1"/>
    <property type="molecule type" value="Genomic_DNA"/>
</dbReference>